<comment type="caution">
    <text evidence="1">The sequence shown here is derived from an EMBL/GenBank/DDBJ whole genome shotgun (WGS) entry which is preliminary data.</text>
</comment>
<sequence>MEIRQIESSVYNNLEQFCGRVNDYVGYYLRIFGERMGIFAIIGFSKCV</sequence>
<reference evidence="1 2" key="1">
    <citation type="submission" date="2018-07" db="EMBL/GenBank/DDBJ databases">
        <title>Genomic Encyclopedia of Type Strains, Phase IV (KMG-IV): sequencing the most valuable type-strain genomes for metagenomic binning, comparative biology and taxonomic classification.</title>
        <authorList>
            <person name="Goeker M."/>
        </authorList>
    </citation>
    <scope>NUCLEOTIDE SEQUENCE [LARGE SCALE GENOMIC DNA]</scope>
    <source>
        <strain evidence="1 2">DSM 25281</strain>
    </source>
</reference>
<dbReference type="EMBL" id="QQAY01000002">
    <property type="protein sequence ID" value="RDI45606.1"/>
    <property type="molecule type" value="Genomic_DNA"/>
</dbReference>
<dbReference type="Proteomes" id="UP000255326">
    <property type="component" value="Unassembled WGS sequence"/>
</dbReference>
<evidence type="ECO:0000313" key="2">
    <source>
        <dbReference type="Proteomes" id="UP000255326"/>
    </source>
</evidence>
<keyword evidence="2" id="KW-1185">Reference proteome</keyword>
<protein>
    <submittedName>
        <fullName evidence="1">Uncharacterized protein</fullName>
    </submittedName>
</protein>
<accession>A0A370GQS8</accession>
<dbReference type="AlphaFoldDB" id="A0A370GQS8"/>
<proteinExistence type="predicted"/>
<organism evidence="1 2">
    <name type="scientific">Falsibacillus pallidus</name>
    <dbReference type="NCBI Taxonomy" id="493781"/>
    <lineage>
        <taxon>Bacteria</taxon>
        <taxon>Bacillati</taxon>
        <taxon>Bacillota</taxon>
        <taxon>Bacilli</taxon>
        <taxon>Bacillales</taxon>
        <taxon>Bacillaceae</taxon>
        <taxon>Falsibacillus</taxon>
    </lineage>
</organism>
<gene>
    <name evidence="1" type="ORF">DFR59_102235</name>
</gene>
<name>A0A370GQS8_9BACI</name>
<evidence type="ECO:0000313" key="1">
    <source>
        <dbReference type="EMBL" id="RDI45606.1"/>
    </source>
</evidence>